<evidence type="ECO:0000256" key="1">
    <source>
        <dbReference type="ARBA" id="ARBA00004196"/>
    </source>
</evidence>
<evidence type="ECO:0000256" key="4">
    <source>
        <dbReference type="ARBA" id="ARBA00023284"/>
    </source>
</evidence>
<dbReference type="PROSITE" id="PS51352">
    <property type="entry name" value="THIOREDOXIN_2"/>
    <property type="match status" value="1"/>
</dbReference>
<dbReference type="KEGG" id="srd:SD10_13600"/>
<dbReference type="InterPro" id="IPR013766">
    <property type="entry name" value="Thioredoxin_domain"/>
</dbReference>
<dbReference type="RefSeq" id="WP_046574308.1">
    <property type="nucleotide sequence ID" value="NZ_CP010429.1"/>
</dbReference>
<feature type="signal peptide" evidence="5">
    <location>
        <begin position="1"/>
        <end position="20"/>
    </location>
</feature>
<dbReference type="InterPro" id="IPR050553">
    <property type="entry name" value="Thioredoxin_ResA/DsbE_sf"/>
</dbReference>
<dbReference type="OrthoDB" id="6399635at2"/>
<dbReference type="PANTHER" id="PTHR42852:SF6">
    <property type="entry name" value="THIOL:DISULFIDE INTERCHANGE PROTEIN DSBE"/>
    <property type="match status" value="1"/>
</dbReference>
<dbReference type="Pfam" id="PF08534">
    <property type="entry name" value="Redoxin"/>
    <property type="match status" value="1"/>
</dbReference>
<feature type="chain" id="PRO_5002417042" evidence="5">
    <location>
        <begin position="21"/>
        <end position="410"/>
    </location>
</feature>
<dbReference type="PATRIC" id="fig|1379870.5.peg.2956"/>
<dbReference type="HOGENOM" id="CLU_042529_1_1_10"/>
<dbReference type="GO" id="GO:0016491">
    <property type="term" value="F:oxidoreductase activity"/>
    <property type="evidence" value="ECO:0007669"/>
    <property type="project" value="InterPro"/>
</dbReference>
<evidence type="ECO:0000256" key="2">
    <source>
        <dbReference type="ARBA" id="ARBA00022748"/>
    </source>
</evidence>
<evidence type="ECO:0000313" key="7">
    <source>
        <dbReference type="EMBL" id="AKD55783.1"/>
    </source>
</evidence>
<accession>A0A0E3ZWQ0</accession>
<keyword evidence="4" id="KW-0676">Redox-active center</keyword>
<evidence type="ECO:0000256" key="5">
    <source>
        <dbReference type="SAM" id="SignalP"/>
    </source>
</evidence>
<dbReference type="STRING" id="1379870.SD10_13600"/>
<keyword evidence="2" id="KW-0201">Cytochrome c-type biogenesis</keyword>
<dbReference type="EMBL" id="CP010429">
    <property type="protein sequence ID" value="AKD55783.1"/>
    <property type="molecule type" value="Genomic_DNA"/>
</dbReference>
<dbReference type="GO" id="GO:0017004">
    <property type="term" value="P:cytochrome complex assembly"/>
    <property type="evidence" value="ECO:0007669"/>
    <property type="project" value="UniProtKB-KW"/>
</dbReference>
<dbReference type="Proteomes" id="UP000033054">
    <property type="component" value="Chromosome"/>
</dbReference>
<dbReference type="InterPro" id="IPR036249">
    <property type="entry name" value="Thioredoxin-like_sf"/>
</dbReference>
<proteinExistence type="predicted"/>
<dbReference type="SUPFAM" id="SSF52833">
    <property type="entry name" value="Thioredoxin-like"/>
    <property type="match status" value="1"/>
</dbReference>
<gene>
    <name evidence="7" type="ORF">SD10_13600</name>
</gene>
<evidence type="ECO:0000313" key="8">
    <source>
        <dbReference type="Proteomes" id="UP000033054"/>
    </source>
</evidence>
<sequence>MKVFHFTLLLWLISVGPGFSQSIYQGTKPEALVTTASEKAFLAEFNTKFKPDFDATSQYAKLKTTGLDAWEMSLFDARKAQSTFYKSYPQADQFSKPFQQYINACIRWNYWHLLLAYPILRGDSQTAQPNVMSLPSVMVDDLATLSVNDETALPAEPYQNFLFFYVTYFNSKARNFAKYTPTDIQTSLTDKATFARQHLTANVYQYALARVLVENCDRVPPSSVRTVFDMLSKTPNAAGYIAAVKARCGEVMARKDEPVAAASKKKAIDPNAFSFTNEKGELVALDAFKGKVVYLDVWASWCGPCRAEFPFSKQLQERLTKKQKEQTVFLYLSIDDTEDVWKKALNSLQLSGEQGLSKGGWKSRTVQYFGIQSIPRYILINKNGQIIDANAKRPSQTDAILEDILKLIAE</sequence>
<keyword evidence="3" id="KW-1015">Disulfide bond</keyword>
<name>A0A0E3ZWQ0_9BACT</name>
<reference evidence="7 8" key="1">
    <citation type="journal article" date="2014" name="Curr. Microbiol.">
        <title>Spirosoma radiotolerans sp. nov., a gamma-radiation-resistant bacterium isolated from gamma ray-irradiated soil.</title>
        <authorList>
            <person name="Lee J.J."/>
            <person name="Srinivasan S."/>
            <person name="Lim S."/>
            <person name="Joe M."/>
            <person name="Im S."/>
            <person name="Bae S.I."/>
            <person name="Park K.R."/>
            <person name="Han J.H."/>
            <person name="Park S.H."/>
            <person name="Joo B.M."/>
            <person name="Park S.J."/>
            <person name="Kim M.K."/>
        </authorList>
    </citation>
    <scope>NUCLEOTIDE SEQUENCE [LARGE SCALE GENOMIC DNA]</scope>
    <source>
        <strain evidence="7 8">DG5A</strain>
    </source>
</reference>
<feature type="domain" description="Thioredoxin" evidence="6">
    <location>
        <begin position="261"/>
        <end position="410"/>
    </location>
</feature>
<dbReference type="InterPro" id="IPR013740">
    <property type="entry name" value="Redoxin"/>
</dbReference>
<dbReference type="Gene3D" id="3.40.30.10">
    <property type="entry name" value="Glutaredoxin"/>
    <property type="match status" value="1"/>
</dbReference>
<dbReference type="CDD" id="cd02966">
    <property type="entry name" value="TlpA_like_family"/>
    <property type="match status" value="1"/>
</dbReference>
<dbReference type="PANTHER" id="PTHR42852">
    <property type="entry name" value="THIOL:DISULFIDE INTERCHANGE PROTEIN DSBE"/>
    <property type="match status" value="1"/>
</dbReference>
<evidence type="ECO:0000259" key="6">
    <source>
        <dbReference type="PROSITE" id="PS51352"/>
    </source>
</evidence>
<evidence type="ECO:0000256" key="3">
    <source>
        <dbReference type="ARBA" id="ARBA00023157"/>
    </source>
</evidence>
<dbReference type="GO" id="GO:0030313">
    <property type="term" value="C:cell envelope"/>
    <property type="evidence" value="ECO:0007669"/>
    <property type="project" value="UniProtKB-SubCell"/>
</dbReference>
<keyword evidence="8" id="KW-1185">Reference proteome</keyword>
<comment type="subcellular location">
    <subcellularLocation>
        <location evidence="1">Cell envelope</location>
    </subcellularLocation>
</comment>
<organism evidence="7 8">
    <name type="scientific">Spirosoma radiotolerans</name>
    <dbReference type="NCBI Taxonomy" id="1379870"/>
    <lineage>
        <taxon>Bacteria</taxon>
        <taxon>Pseudomonadati</taxon>
        <taxon>Bacteroidota</taxon>
        <taxon>Cytophagia</taxon>
        <taxon>Cytophagales</taxon>
        <taxon>Cytophagaceae</taxon>
        <taxon>Spirosoma</taxon>
    </lineage>
</organism>
<keyword evidence="5" id="KW-0732">Signal</keyword>
<dbReference type="AlphaFoldDB" id="A0A0E3ZWQ0"/>
<protein>
    <submittedName>
        <fullName evidence="7">Redoxin</fullName>
    </submittedName>
</protein>